<dbReference type="PANTHER" id="PTHR33376">
    <property type="match status" value="1"/>
</dbReference>
<evidence type="ECO:0000313" key="3">
    <source>
        <dbReference type="Proteomes" id="UP001366060"/>
    </source>
</evidence>
<dbReference type="RefSeq" id="WP_341626488.1">
    <property type="nucleotide sequence ID" value="NZ_JBAKBA010000001.1"/>
</dbReference>
<dbReference type="NCBIfam" id="NF037995">
    <property type="entry name" value="TRAP_S1"/>
    <property type="match status" value="1"/>
</dbReference>
<gene>
    <name evidence="2" type="ORF">V6255_01140</name>
</gene>
<name>A0ABU9H7U9_9GAMM</name>
<dbReference type="PANTHER" id="PTHR33376:SF3">
    <property type="entry name" value="C4-DICARBOXYLATE-BINDING PROTEIN"/>
    <property type="match status" value="1"/>
</dbReference>
<dbReference type="Proteomes" id="UP001366060">
    <property type="component" value="Unassembled WGS sequence"/>
</dbReference>
<sequence length="342" mass="37576">MIKVIGTVLTAVALLVGCGEKPTDTTKGADVAKTVEPIDINMSLVFTQNELLTQELIKATDKIRERTDGGVNIKVYPGGQLPVYKDNLEQVVNGADWIAVEDLSYLGDYVPDFAALAGPMLYNSYDEYLAMMDTKLVADLTAEVEKKGIKVLNADYMFGFRHMITNKEIKSSADMSGMRIRVPGSQLFISTLTSMGAAPASLPFPETYAGVQQGVVDGLEGSILTMYSTKMYEVAKNMSLTKHFLGTVGLYISPKVWDKFTPEQQQIINEELAAGAISNTTELVKLDSEYTQKLQDLGVKFNEVDSAEFSKLTADVYNQFPAWSDDIRSRIGAELEKIRAAE</sequence>
<evidence type="ECO:0000256" key="1">
    <source>
        <dbReference type="ARBA" id="ARBA00022729"/>
    </source>
</evidence>
<dbReference type="InterPro" id="IPR018389">
    <property type="entry name" value="DctP_fam"/>
</dbReference>
<keyword evidence="3" id="KW-1185">Reference proteome</keyword>
<organism evidence="2 3">
    <name type="scientific">Psychromonas arctica</name>
    <dbReference type="NCBI Taxonomy" id="168275"/>
    <lineage>
        <taxon>Bacteria</taxon>
        <taxon>Pseudomonadati</taxon>
        <taxon>Pseudomonadota</taxon>
        <taxon>Gammaproteobacteria</taxon>
        <taxon>Alteromonadales</taxon>
        <taxon>Psychromonadaceae</taxon>
        <taxon>Psychromonas</taxon>
    </lineage>
</organism>
<dbReference type="EMBL" id="JBAKBA010000001">
    <property type="protein sequence ID" value="MEL0657727.1"/>
    <property type="molecule type" value="Genomic_DNA"/>
</dbReference>
<dbReference type="Pfam" id="PF03480">
    <property type="entry name" value="DctP"/>
    <property type="match status" value="1"/>
</dbReference>
<protein>
    <submittedName>
        <fullName evidence="2">C4-dicarboxylate TRAP transporter substrate-binding protein</fullName>
    </submittedName>
</protein>
<accession>A0ABU9H7U9</accession>
<keyword evidence="1" id="KW-0732">Signal</keyword>
<dbReference type="PROSITE" id="PS51257">
    <property type="entry name" value="PROKAR_LIPOPROTEIN"/>
    <property type="match status" value="1"/>
</dbReference>
<dbReference type="Gene3D" id="3.40.190.170">
    <property type="entry name" value="Bacterial extracellular solute-binding protein, family 7"/>
    <property type="match status" value="1"/>
</dbReference>
<comment type="caution">
    <text evidence="2">The sequence shown here is derived from an EMBL/GenBank/DDBJ whole genome shotgun (WGS) entry which is preliminary data.</text>
</comment>
<dbReference type="CDD" id="cd13669">
    <property type="entry name" value="PBP2_TRAP_TM0322_like"/>
    <property type="match status" value="1"/>
</dbReference>
<evidence type="ECO:0000313" key="2">
    <source>
        <dbReference type="EMBL" id="MEL0657727.1"/>
    </source>
</evidence>
<reference evidence="2 3" key="1">
    <citation type="submission" date="2024-02" db="EMBL/GenBank/DDBJ databases">
        <title>Bacteria isolated from the canopy kelp, Nereocystis luetkeana.</title>
        <authorList>
            <person name="Pfister C.A."/>
            <person name="Younker I.T."/>
            <person name="Light S.H."/>
        </authorList>
    </citation>
    <scope>NUCLEOTIDE SEQUENCE [LARGE SCALE GENOMIC DNA]</scope>
    <source>
        <strain evidence="2 3">TI.2.07</strain>
    </source>
</reference>
<proteinExistence type="predicted"/>
<dbReference type="InterPro" id="IPR038404">
    <property type="entry name" value="TRAP_DctP_sf"/>
</dbReference>